<feature type="non-terminal residue" evidence="8">
    <location>
        <position position="1"/>
    </location>
</feature>
<dbReference type="SMART" id="SM00028">
    <property type="entry name" value="TPR"/>
    <property type="match status" value="4"/>
</dbReference>
<accession>A0AAV2RXY2</accession>
<dbReference type="PANTHER" id="PTHR12558">
    <property type="entry name" value="CELL DIVISION CYCLE 16,23,27"/>
    <property type="match status" value="1"/>
</dbReference>
<keyword evidence="5 7" id="KW-0802">TPR repeat</keyword>
<keyword evidence="2" id="KW-0677">Repeat</keyword>
<dbReference type="GO" id="GO:0005680">
    <property type="term" value="C:anaphase-promoting complex"/>
    <property type="evidence" value="ECO:0007669"/>
    <property type="project" value="TreeGrafter"/>
</dbReference>
<feature type="repeat" description="TPR" evidence="7">
    <location>
        <begin position="80"/>
        <end position="113"/>
    </location>
</feature>
<dbReference type="InterPro" id="IPR011990">
    <property type="entry name" value="TPR-like_helical_dom_sf"/>
</dbReference>
<reference evidence="8 9" key="1">
    <citation type="submission" date="2024-05" db="EMBL/GenBank/DDBJ databases">
        <authorList>
            <person name="Wallberg A."/>
        </authorList>
    </citation>
    <scope>NUCLEOTIDE SEQUENCE [LARGE SCALE GENOMIC DNA]</scope>
</reference>
<dbReference type="PANTHER" id="PTHR12558:SF9">
    <property type="entry name" value="CELL DIVISION CYCLE PROTEIN 16 HOMOLOG"/>
    <property type="match status" value="1"/>
</dbReference>
<dbReference type="GO" id="GO:0045842">
    <property type="term" value="P:positive regulation of mitotic metaphase/anaphase transition"/>
    <property type="evidence" value="ECO:0007669"/>
    <property type="project" value="TreeGrafter"/>
</dbReference>
<organism evidence="8 9">
    <name type="scientific">Meganyctiphanes norvegica</name>
    <name type="common">Northern krill</name>
    <name type="synonym">Thysanopoda norvegica</name>
    <dbReference type="NCBI Taxonomy" id="48144"/>
    <lineage>
        <taxon>Eukaryota</taxon>
        <taxon>Metazoa</taxon>
        <taxon>Ecdysozoa</taxon>
        <taxon>Arthropoda</taxon>
        <taxon>Crustacea</taxon>
        <taxon>Multicrustacea</taxon>
        <taxon>Malacostraca</taxon>
        <taxon>Eumalacostraca</taxon>
        <taxon>Eucarida</taxon>
        <taxon>Euphausiacea</taxon>
        <taxon>Euphausiidae</taxon>
        <taxon>Meganyctiphanes</taxon>
    </lineage>
</organism>
<sequence>RCHLALLYIGMEYGLTNNPKFAEKFFKEALEIAPDNPFVLHELGVVAFNNTEYLTAEVYLRRAVAVVEESGVVVVPEKWSALLNNLAHTCRKLQKYDEALHFHQQALRLCPGVWSTYSALGLVQALLGDYEAAVVSLHKALSLHRDDTTATTLLTTVMDQLMSQTPAFQGEDNVPTLDLPDELGSIDSNTSGVTPSITCDTLSDSNILGNSIGN</sequence>
<evidence type="ECO:0000256" key="3">
    <source>
        <dbReference type="ARBA" id="ARBA00022776"/>
    </source>
</evidence>
<dbReference type="Proteomes" id="UP001497623">
    <property type="component" value="Unassembled WGS sequence"/>
</dbReference>
<dbReference type="GO" id="GO:0005737">
    <property type="term" value="C:cytoplasm"/>
    <property type="evidence" value="ECO:0007669"/>
    <property type="project" value="TreeGrafter"/>
</dbReference>
<evidence type="ECO:0000256" key="7">
    <source>
        <dbReference type="PROSITE-ProRule" id="PRU00339"/>
    </source>
</evidence>
<gene>
    <name evidence="8" type="ORF">MNOR_LOCUS29456</name>
</gene>
<keyword evidence="3" id="KW-0498">Mitosis</keyword>
<dbReference type="InterPro" id="IPR019734">
    <property type="entry name" value="TPR_rpt"/>
</dbReference>
<dbReference type="GO" id="GO:0031145">
    <property type="term" value="P:anaphase-promoting complex-dependent catabolic process"/>
    <property type="evidence" value="ECO:0007669"/>
    <property type="project" value="TreeGrafter"/>
</dbReference>
<evidence type="ECO:0000256" key="1">
    <source>
        <dbReference type="ARBA" id="ARBA00022618"/>
    </source>
</evidence>
<dbReference type="GO" id="GO:0051301">
    <property type="term" value="P:cell division"/>
    <property type="evidence" value="ECO:0007669"/>
    <property type="project" value="UniProtKB-KW"/>
</dbReference>
<keyword evidence="4" id="KW-0833">Ubl conjugation pathway</keyword>
<protein>
    <submittedName>
        <fullName evidence="8">Uncharacterized protein</fullName>
    </submittedName>
</protein>
<evidence type="ECO:0000256" key="2">
    <source>
        <dbReference type="ARBA" id="ARBA00022737"/>
    </source>
</evidence>
<evidence type="ECO:0000256" key="6">
    <source>
        <dbReference type="ARBA" id="ARBA00023306"/>
    </source>
</evidence>
<comment type="caution">
    <text evidence="8">The sequence shown here is derived from an EMBL/GenBank/DDBJ whole genome shotgun (WGS) entry which is preliminary data.</text>
</comment>
<evidence type="ECO:0000256" key="4">
    <source>
        <dbReference type="ARBA" id="ARBA00022786"/>
    </source>
</evidence>
<dbReference type="Pfam" id="PF13181">
    <property type="entry name" value="TPR_8"/>
    <property type="match status" value="1"/>
</dbReference>
<dbReference type="AlphaFoldDB" id="A0AAV2RXY2"/>
<evidence type="ECO:0000313" key="8">
    <source>
        <dbReference type="EMBL" id="CAL4144144.1"/>
    </source>
</evidence>
<feature type="repeat" description="TPR" evidence="7">
    <location>
        <begin position="114"/>
        <end position="147"/>
    </location>
</feature>
<dbReference type="Pfam" id="PF13424">
    <property type="entry name" value="TPR_12"/>
    <property type="match status" value="1"/>
</dbReference>
<feature type="repeat" description="TPR" evidence="7">
    <location>
        <begin position="3"/>
        <end position="36"/>
    </location>
</feature>
<proteinExistence type="predicted"/>
<dbReference type="GO" id="GO:0016567">
    <property type="term" value="P:protein ubiquitination"/>
    <property type="evidence" value="ECO:0007669"/>
    <property type="project" value="TreeGrafter"/>
</dbReference>
<dbReference type="EMBL" id="CAXKWB010034159">
    <property type="protein sequence ID" value="CAL4144144.1"/>
    <property type="molecule type" value="Genomic_DNA"/>
</dbReference>
<dbReference type="Gene3D" id="1.25.40.10">
    <property type="entry name" value="Tetratricopeptide repeat domain"/>
    <property type="match status" value="1"/>
</dbReference>
<dbReference type="SUPFAM" id="SSF48452">
    <property type="entry name" value="TPR-like"/>
    <property type="match status" value="1"/>
</dbReference>
<evidence type="ECO:0000313" key="9">
    <source>
        <dbReference type="Proteomes" id="UP001497623"/>
    </source>
</evidence>
<keyword evidence="1" id="KW-0132">Cell division</keyword>
<keyword evidence="9" id="KW-1185">Reference proteome</keyword>
<keyword evidence="6" id="KW-0131">Cell cycle</keyword>
<dbReference type="PROSITE" id="PS50005">
    <property type="entry name" value="TPR"/>
    <property type="match status" value="3"/>
</dbReference>
<feature type="non-terminal residue" evidence="8">
    <location>
        <position position="214"/>
    </location>
</feature>
<name>A0AAV2RXY2_MEGNR</name>
<evidence type="ECO:0000256" key="5">
    <source>
        <dbReference type="ARBA" id="ARBA00022803"/>
    </source>
</evidence>